<dbReference type="EMBL" id="KT322130">
    <property type="protein sequence ID" value="ALS55358.1"/>
    <property type="molecule type" value="mRNA"/>
</dbReference>
<proteinExistence type="evidence at transcript level"/>
<dbReference type="GO" id="GO:0008745">
    <property type="term" value="F:N-acetylmuramoyl-L-alanine amidase activity"/>
    <property type="evidence" value="ECO:0007669"/>
    <property type="project" value="InterPro"/>
</dbReference>
<protein>
    <submittedName>
        <fullName evidence="5">Peptidoglycan-recognition protein 2-like protein</fullName>
    </submittedName>
</protein>
<keyword evidence="2" id="KW-0399">Innate immunity</keyword>
<dbReference type="Gene3D" id="3.40.80.10">
    <property type="entry name" value="Peptidoglycan recognition protein-like"/>
    <property type="match status" value="1"/>
</dbReference>
<dbReference type="SUPFAM" id="SSF55846">
    <property type="entry name" value="N-acetylmuramoyl-L-alanine amidase-like"/>
    <property type="match status" value="1"/>
</dbReference>
<dbReference type="GO" id="GO:0045087">
    <property type="term" value="P:innate immune response"/>
    <property type="evidence" value="ECO:0007669"/>
    <property type="project" value="UniProtKB-KW"/>
</dbReference>
<evidence type="ECO:0000256" key="2">
    <source>
        <dbReference type="ARBA" id="ARBA00022588"/>
    </source>
</evidence>
<sequence length="210" mass="24167">MSLMKKEILMFLVVYYFLQFVLCFAIRPPFIYFQTSNNSQNLRLEPTFVNPEDWGAVSALNNTPRLKNPVPYVIFYQTNTEECKNRTQCSKVVSRIQKMRRKLMHDDIPYNFLVGGDGLVYVARDWDTTSGVTNGYNGKSIGIGLIGTFFSKLIPDTLIRTAINLIEFGTRNGKINESAHYISIPPMAFIVQDVDEVMKKFMEKFDYSHS</sequence>
<keyword evidence="3" id="KW-0391">Immunity</keyword>
<dbReference type="GO" id="GO:0009253">
    <property type="term" value="P:peptidoglycan catabolic process"/>
    <property type="evidence" value="ECO:0007669"/>
    <property type="project" value="InterPro"/>
</dbReference>
<feature type="domain" description="Peptidoglycan recognition protein family" evidence="4">
    <location>
        <begin position="46"/>
        <end position="188"/>
    </location>
</feature>
<name>A0A0U2XMQ7_COTVE</name>
<comment type="similarity">
    <text evidence="1">Belongs to the N-acetylmuramoyl-L-alanine amidase 2 family.</text>
</comment>
<evidence type="ECO:0000313" key="5">
    <source>
        <dbReference type="EMBL" id="ALS55358.1"/>
    </source>
</evidence>
<evidence type="ECO:0000259" key="4">
    <source>
        <dbReference type="SMART" id="SM00701"/>
    </source>
</evidence>
<accession>A0A0U2XMQ7</accession>
<dbReference type="PANTHER" id="PTHR11022:SF41">
    <property type="entry name" value="PEPTIDOGLYCAN-RECOGNITION PROTEIN LC-RELATED"/>
    <property type="match status" value="1"/>
</dbReference>
<dbReference type="PANTHER" id="PTHR11022">
    <property type="entry name" value="PEPTIDOGLYCAN RECOGNITION PROTEIN"/>
    <property type="match status" value="1"/>
</dbReference>
<dbReference type="CDD" id="cd06583">
    <property type="entry name" value="PGRP"/>
    <property type="match status" value="1"/>
</dbReference>
<reference evidence="5" key="1">
    <citation type="submission" date="2015-07" db="EMBL/GenBank/DDBJ databases">
        <title>The multifunction of teratocyte: a cell with its special role in parasitazion has been revealed by transcriptome sequencing.</title>
        <authorList>
            <person name="Gu Q.J."/>
            <person name="Pan J."/>
            <person name="Shi M."/>
            <person name="Chen X.X."/>
        </authorList>
    </citation>
    <scope>NUCLEOTIDE SEQUENCE</scope>
</reference>
<dbReference type="InterPro" id="IPR036505">
    <property type="entry name" value="Amidase/PGRP_sf"/>
</dbReference>
<dbReference type="Pfam" id="PF01510">
    <property type="entry name" value="Amidase_2"/>
    <property type="match status" value="1"/>
</dbReference>
<dbReference type="InterPro" id="IPR015510">
    <property type="entry name" value="PGRP"/>
</dbReference>
<evidence type="ECO:0000256" key="3">
    <source>
        <dbReference type="ARBA" id="ARBA00022859"/>
    </source>
</evidence>
<dbReference type="AlphaFoldDB" id="A0A0U2XMQ7"/>
<dbReference type="InterPro" id="IPR002502">
    <property type="entry name" value="Amidase_domain"/>
</dbReference>
<dbReference type="SMART" id="SM00701">
    <property type="entry name" value="PGRP"/>
    <property type="match status" value="1"/>
</dbReference>
<organism evidence="5">
    <name type="scientific">Cotesia vestalis</name>
    <name type="common">Diamondback moth parasite</name>
    <name type="synonym">Cotesia plutellae</name>
    <dbReference type="NCBI Taxonomy" id="217443"/>
    <lineage>
        <taxon>Eukaryota</taxon>
        <taxon>Metazoa</taxon>
        <taxon>Ecdysozoa</taxon>
        <taxon>Arthropoda</taxon>
        <taxon>Hexapoda</taxon>
        <taxon>Insecta</taxon>
        <taxon>Pterygota</taxon>
        <taxon>Neoptera</taxon>
        <taxon>Endopterygota</taxon>
        <taxon>Hymenoptera</taxon>
        <taxon>Apocrita</taxon>
        <taxon>Ichneumonoidea</taxon>
        <taxon>Braconidae</taxon>
        <taxon>Microgastrinae</taxon>
        <taxon>Cotesia</taxon>
    </lineage>
</organism>
<dbReference type="GO" id="GO:0008270">
    <property type="term" value="F:zinc ion binding"/>
    <property type="evidence" value="ECO:0007669"/>
    <property type="project" value="InterPro"/>
</dbReference>
<evidence type="ECO:0000256" key="1">
    <source>
        <dbReference type="ARBA" id="ARBA00007553"/>
    </source>
</evidence>
<dbReference type="InterPro" id="IPR006619">
    <property type="entry name" value="PGRP_domain_met/bac"/>
</dbReference>